<feature type="domain" description="C2H2-type" evidence="14">
    <location>
        <begin position="155"/>
        <end position="182"/>
    </location>
</feature>
<feature type="domain" description="C2H2-type" evidence="14">
    <location>
        <begin position="211"/>
        <end position="238"/>
    </location>
</feature>
<sequence length="247" mass="28623">MWRCSSLIGIYFRASGVYSTLQIKTGIIRKKAMQHTETSRNKRPEGSARERSSSSIKNRLARCQNISGLGLLDRETSKTLGMLSALSRTMKHEDDDEDDVADISEEQKPAQQKDTGNSFLDPSQNSLATQASKSHKKAFLTDENASYSFNMHRSYICEHCYGAFRSSYHLKRHQYIHTGERPYECDMCEMKFIQKYHLDRHKRVHSGEKPYQCERCQQAFSRTDRLLRHKRMCQGCQSKIGETDFML</sequence>
<feature type="domain" description="C2H2-type" evidence="14">
    <location>
        <begin position="183"/>
        <end position="210"/>
    </location>
</feature>
<dbReference type="PROSITE" id="PS00028">
    <property type="entry name" value="ZINC_FINGER_C2H2_1"/>
    <property type="match status" value="2"/>
</dbReference>
<feature type="region of interest" description="Disordered" evidence="13">
    <location>
        <begin position="107"/>
        <end position="135"/>
    </location>
</feature>
<evidence type="ECO:0000256" key="6">
    <source>
        <dbReference type="ARBA" id="ARBA00022771"/>
    </source>
</evidence>
<proteinExistence type="predicted"/>
<dbReference type="GO" id="GO:0005634">
    <property type="term" value="C:nucleus"/>
    <property type="evidence" value="ECO:0000318"/>
    <property type="project" value="GO_Central"/>
</dbReference>
<evidence type="ECO:0000313" key="16">
    <source>
        <dbReference type="RefSeq" id="XP_018103736.1"/>
    </source>
</evidence>
<dbReference type="FunFam" id="3.30.160.60:FF:000230">
    <property type="entry name" value="Zinc finger protein 148"/>
    <property type="match status" value="1"/>
</dbReference>
<dbReference type="RefSeq" id="XP_018103736.1">
    <property type="nucleotide sequence ID" value="XM_018248247.2"/>
</dbReference>
<evidence type="ECO:0000256" key="13">
    <source>
        <dbReference type="SAM" id="MobiDB-lite"/>
    </source>
</evidence>
<dbReference type="Gene3D" id="3.30.160.60">
    <property type="entry name" value="Classic Zinc Finger"/>
    <property type="match status" value="3"/>
</dbReference>
<dbReference type="SUPFAM" id="SSF57667">
    <property type="entry name" value="beta-beta-alpha zinc fingers"/>
    <property type="match status" value="2"/>
</dbReference>
<reference evidence="16" key="1">
    <citation type="submission" date="2022-04" db="UniProtKB">
        <authorList>
            <consortium name="RefSeq"/>
        </authorList>
    </citation>
    <scope>IDENTIFICATION</scope>
    <source>
        <strain evidence="15 16">J_2021</strain>
        <tissue evidence="16 17">Erythrocytes</tissue>
    </source>
</reference>
<dbReference type="Proteomes" id="UP000186698">
    <property type="component" value="Chromosome 2S"/>
</dbReference>
<evidence type="ECO:0000256" key="3">
    <source>
        <dbReference type="ARBA" id="ARBA00022553"/>
    </source>
</evidence>
<feature type="region of interest" description="Disordered" evidence="13">
    <location>
        <begin position="30"/>
        <end position="57"/>
    </location>
</feature>
<gene>
    <name evidence="16 17 18" type="primary">znf740.S</name>
    <name evidence="16 17" type="synonym">znf740</name>
</gene>
<keyword evidence="3" id="KW-0597">Phosphoprotein</keyword>
<dbReference type="AlphaFoldDB" id="A0A8J0UL18"/>
<dbReference type="AGR" id="Xenbase:XB-GENE-1219015"/>
<dbReference type="FunFam" id="3.30.160.60:FF:000446">
    <property type="entry name" value="Zinc finger protein"/>
    <property type="match status" value="1"/>
</dbReference>
<keyword evidence="10" id="KW-0804">Transcription</keyword>
<dbReference type="RefSeq" id="XP_041439039.1">
    <property type="nucleotide sequence ID" value="XM_041583105.1"/>
</dbReference>
<dbReference type="PANTHER" id="PTHR24394">
    <property type="entry name" value="ZINC FINGER PROTEIN"/>
    <property type="match status" value="1"/>
</dbReference>
<dbReference type="OrthoDB" id="3437960at2759"/>
<keyword evidence="15" id="KW-1185">Reference proteome</keyword>
<dbReference type="InterPro" id="IPR036236">
    <property type="entry name" value="Znf_C2H2_sf"/>
</dbReference>
<feature type="compositionally biased region" description="Basic and acidic residues" evidence="13">
    <location>
        <begin position="37"/>
        <end position="52"/>
    </location>
</feature>
<organism evidence="16">
    <name type="scientific">Xenopus laevis</name>
    <name type="common">African clawed frog</name>
    <dbReference type="NCBI Taxonomy" id="8355"/>
    <lineage>
        <taxon>Eukaryota</taxon>
        <taxon>Metazoa</taxon>
        <taxon>Chordata</taxon>
        <taxon>Craniata</taxon>
        <taxon>Vertebrata</taxon>
        <taxon>Euteleostomi</taxon>
        <taxon>Amphibia</taxon>
        <taxon>Batrachia</taxon>
        <taxon>Anura</taxon>
        <taxon>Pipoidea</taxon>
        <taxon>Pipidae</taxon>
        <taxon>Xenopodinae</taxon>
        <taxon>Xenopus</taxon>
        <taxon>Xenopus</taxon>
    </lineage>
</organism>
<dbReference type="PROSITE" id="PS50157">
    <property type="entry name" value="ZINC_FINGER_C2H2_2"/>
    <property type="match status" value="3"/>
</dbReference>
<feature type="compositionally biased region" description="Polar residues" evidence="13">
    <location>
        <begin position="109"/>
        <end position="132"/>
    </location>
</feature>
<evidence type="ECO:0000313" key="15">
    <source>
        <dbReference type="Proteomes" id="UP000186698"/>
    </source>
</evidence>
<evidence type="ECO:0000256" key="8">
    <source>
        <dbReference type="ARBA" id="ARBA00022843"/>
    </source>
</evidence>
<dbReference type="GO" id="GO:0008270">
    <property type="term" value="F:zinc ion binding"/>
    <property type="evidence" value="ECO:0007669"/>
    <property type="project" value="UniProtKB-KW"/>
</dbReference>
<keyword evidence="6 12" id="KW-0863">Zinc-finger</keyword>
<keyword evidence="2" id="KW-1017">Isopeptide bond</keyword>
<keyword evidence="11" id="KW-0539">Nucleus</keyword>
<evidence type="ECO:0000256" key="12">
    <source>
        <dbReference type="PROSITE-ProRule" id="PRU00042"/>
    </source>
</evidence>
<dbReference type="SMART" id="SM00355">
    <property type="entry name" value="ZnF_C2H2"/>
    <property type="match status" value="3"/>
</dbReference>
<keyword evidence="4" id="KW-0479">Metal-binding</keyword>
<dbReference type="Xenbase" id="XB-GENE-1219015">
    <property type="gene designation" value="znf740.S"/>
</dbReference>
<evidence type="ECO:0000259" key="14">
    <source>
        <dbReference type="PROSITE" id="PS50157"/>
    </source>
</evidence>
<evidence type="ECO:0000256" key="5">
    <source>
        <dbReference type="ARBA" id="ARBA00022737"/>
    </source>
</evidence>
<evidence type="ECO:0000313" key="18">
    <source>
        <dbReference type="Xenbase" id="XB-GENE-1219015"/>
    </source>
</evidence>
<keyword evidence="5" id="KW-0677">Repeat</keyword>
<evidence type="ECO:0000313" key="17">
    <source>
        <dbReference type="RefSeq" id="XP_041439039.1"/>
    </source>
</evidence>
<comment type="subcellular location">
    <subcellularLocation>
        <location evidence="1">Nucleus</location>
    </subcellularLocation>
</comment>
<accession>A0A8J0UL18</accession>
<dbReference type="GeneID" id="444068"/>
<keyword evidence="8" id="KW-0832">Ubl conjugation</keyword>
<dbReference type="GO" id="GO:0000981">
    <property type="term" value="F:DNA-binding transcription factor activity, RNA polymerase II-specific"/>
    <property type="evidence" value="ECO:0000318"/>
    <property type="project" value="GO_Central"/>
</dbReference>
<evidence type="ECO:0000256" key="10">
    <source>
        <dbReference type="ARBA" id="ARBA00023163"/>
    </source>
</evidence>
<evidence type="ECO:0000256" key="7">
    <source>
        <dbReference type="ARBA" id="ARBA00022833"/>
    </source>
</evidence>
<evidence type="ECO:0000256" key="1">
    <source>
        <dbReference type="ARBA" id="ARBA00004123"/>
    </source>
</evidence>
<evidence type="ECO:0000256" key="4">
    <source>
        <dbReference type="ARBA" id="ARBA00022723"/>
    </source>
</evidence>
<evidence type="ECO:0000256" key="11">
    <source>
        <dbReference type="ARBA" id="ARBA00023242"/>
    </source>
</evidence>
<dbReference type="FunFam" id="3.30.160.60:FF:000460">
    <property type="entry name" value="Putative zinc finger protein 740"/>
    <property type="match status" value="1"/>
</dbReference>
<protein>
    <submittedName>
        <fullName evidence="16 17">Zinc finger protein 740 S homeolog isoform X1</fullName>
    </submittedName>
</protein>
<dbReference type="CTD" id="444068"/>
<dbReference type="InterPro" id="IPR013087">
    <property type="entry name" value="Znf_C2H2_type"/>
</dbReference>
<evidence type="ECO:0000256" key="2">
    <source>
        <dbReference type="ARBA" id="ARBA00022499"/>
    </source>
</evidence>
<dbReference type="GO" id="GO:0006357">
    <property type="term" value="P:regulation of transcription by RNA polymerase II"/>
    <property type="evidence" value="ECO:0000318"/>
    <property type="project" value="GO_Central"/>
</dbReference>
<evidence type="ECO:0000256" key="9">
    <source>
        <dbReference type="ARBA" id="ARBA00023015"/>
    </source>
</evidence>
<name>A0A8J0UL18_XENLA</name>
<dbReference type="PANTHER" id="PTHR24394:SF57">
    <property type="entry name" value="ZINC FINGER PROTEIN 740"/>
    <property type="match status" value="1"/>
</dbReference>
<keyword evidence="7" id="KW-0862">Zinc</keyword>
<dbReference type="Pfam" id="PF00096">
    <property type="entry name" value="zf-C2H2"/>
    <property type="match status" value="3"/>
</dbReference>
<keyword evidence="9" id="KW-0805">Transcription regulation</keyword>